<dbReference type="EMBL" id="ABCS01000057">
    <property type="protein sequence ID" value="EDM76832.1"/>
    <property type="molecule type" value="Genomic_DNA"/>
</dbReference>
<dbReference type="Proteomes" id="UP000005801">
    <property type="component" value="Unassembled WGS sequence"/>
</dbReference>
<dbReference type="MEROPS" id="S09.A03"/>
<dbReference type="GO" id="GO:0008239">
    <property type="term" value="F:dipeptidyl-peptidase activity"/>
    <property type="evidence" value="ECO:0007669"/>
    <property type="project" value="TreeGrafter"/>
</dbReference>
<evidence type="ECO:0000313" key="4">
    <source>
        <dbReference type="EMBL" id="EDM76832.1"/>
    </source>
</evidence>
<dbReference type="InterPro" id="IPR001375">
    <property type="entry name" value="Peptidase_S9_cat"/>
</dbReference>
<gene>
    <name evidence="4" type="ORF">PPSIR1_04468</name>
</gene>
<dbReference type="GO" id="GO:0008236">
    <property type="term" value="F:serine-type peptidase activity"/>
    <property type="evidence" value="ECO:0007669"/>
    <property type="project" value="InterPro"/>
</dbReference>
<evidence type="ECO:0000259" key="3">
    <source>
        <dbReference type="Pfam" id="PF00930"/>
    </source>
</evidence>
<dbReference type="Pfam" id="PF00326">
    <property type="entry name" value="Peptidase_S9"/>
    <property type="match status" value="1"/>
</dbReference>
<dbReference type="Gene3D" id="3.40.50.1820">
    <property type="entry name" value="alpha/beta hydrolase"/>
    <property type="match status" value="1"/>
</dbReference>
<evidence type="ECO:0000259" key="2">
    <source>
        <dbReference type="Pfam" id="PF00326"/>
    </source>
</evidence>
<feature type="region of interest" description="Disordered" evidence="1">
    <location>
        <begin position="124"/>
        <end position="144"/>
    </location>
</feature>
<dbReference type="STRING" id="391625.PPSIR1_04468"/>
<dbReference type="ESTHER" id="9delt-a6gbc3">
    <property type="family name" value="DPP4N_Peptidase_S9"/>
</dbReference>
<dbReference type="SUPFAM" id="SSF82171">
    <property type="entry name" value="DPP6 N-terminal domain-like"/>
    <property type="match status" value="1"/>
</dbReference>
<dbReference type="PANTHER" id="PTHR11731">
    <property type="entry name" value="PROTEASE FAMILY S9B,C DIPEPTIDYL-PEPTIDASE IV-RELATED"/>
    <property type="match status" value="1"/>
</dbReference>
<evidence type="ECO:0000256" key="1">
    <source>
        <dbReference type="SAM" id="MobiDB-lite"/>
    </source>
</evidence>
<dbReference type="InterPro" id="IPR002469">
    <property type="entry name" value="Peptidase_S9B_N"/>
</dbReference>
<dbReference type="Gene3D" id="2.140.10.30">
    <property type="entry name" value="Dipeptidylpeptidase IV, N-terminal domain"/>
    <property type="match status" value="1"/>
</dbReference>
<name>A6GBC3_9BACT</name>
<dbReference type="eggNOG" id="COG0823">
    <property type="taxonomic scope" value="Bacteria"/>
</dbReference>
<feature type="domain" description="Dipeptidylpeptidase IV N-terminal" evidence="3">
    <location>
        <begin position="187"/>
        <end position="548"/>
    </location>
</feature>
<keyword evidence="5" id="KW-1185">Reference proteome</keyword>
<dbReference type="SUPFAM" id="SSF53474">
    <property type="entry name" value="alpha/beta-Hydrolases"/>
    <property type="match status" value="1"/>
</dbReference>
<protein>
    <submittedName>
        <fullName evidence="4">Peptidase S9B, dipeptidylpeptidase IV domain protein</fullName>
    </submittedName>
</protein>
<feature type="domain" description="Peptidase S9 prolyl oligopeptidase catalytic" evidence="2">
    <location>
        <begin position="641"/>
        <end position="841"/>
    </location>
</feature>
<dbReference type="Pfam" id="PF00930">
    <property type="entry name" value="DPPIV_N"/>
    <property type="match status" value="1"/>
</dbReference>
<dbReference type="PANTHER" id="PTHR11731:SF193">
    <property type="entry name" value="DIPEPTIDYL PEPTIDASE 9"/>
    <property type="match status" value="1"/>
</dbReference>
<comment type="caution">
    <text evidence="4">The sequence shown here is derived from an EMBL/GenBank/DDBJ whole genome shotgun (WGS) entry which is preliminary data.</text>
</comment>
<proteinExistence type="predicted"/>
<dbReference type="GO" id="GO:0006508">
    <property type="term" value="P:proteolysis"/>
    <property type="evidence" value="ECO:0007669"/>
    <property type="project" value="InterPro"/>
</dbReference>
<evidence type="ECO:0000313" key="5">
    <source>
        <dbReference type="Proteomes" id="UP000005801"/>
    </source>
</evidence>
<dbReference type="InterPro" id="IPR029058">
    <property type="entry name" value="AB_hydrolase_fold"/>
</dbReference>
<feature type="region of interest" description="Disordered" evidence="1">
    <location>
        <begin position="34"/>
        <end position="62"/>
    </location>
</feature>
<dbReference type="eggNOG" id="COG1506">
    <property type="taxonomic scope" value="Bacteria"/>
</dbReference>
<dbReference type="InterPro" id="IPR050278">
    <property type="entry name" value="Serine_Prot_S9B/DPPIV"/>
</dbReference>
<sequence>MPAMPAMPGSRPRSLSLPLQLGLCLALGLVAGCDGSTPQADPGGPDAARPSAGEAEGGKDSAQAMKFESDITLEDIATYPLPGTAVPGALRFSPDDRYLAFLDSPDDSLSRELFAIDLQAEDGAPKRVVEPPGGGVSEDKLSPEEKLARERLRQRALGVTRYSWPKAPPAAPTGEAAPPVPILVPLTGEIWVQDGLDGELRRLVGKTEEDPRPALSPRLSPSGEHVAYVKGGELWVVPTAPDSAPVQVTKGVEAGKLRGLAEYIAAEEMGRHTGFWWAPDGSSLAFIEVDETHIPAYRIVHQGKDAVGDAAQEDHGYPFAGTDNARVRLGVVPLTTTPSSAKAGSIRWLDLAGAVADWTERGGEWTTDAAQDFYIARVGYMPDGRLCAQVQDRRQLELRLLCFAGAAGSPTTLLTETSEVWINLHNLFIPLDLDEATAAAHPEQVGGFLWASEKSGFQHLYLHGADGKEIRQLTSGDWMVESASVDEAGQTVYFTATKDDARERHLYAVGLDGEGLRKITEAKGMHGVTLDHGFARFVDVHSASDRPPTIELRKLADGALIRTLHPSEFSTLDPRIVPETATFTLKAPRMVELKAADGETTLYGALYEPDPAKFQPPYPTVVSVYGGPHAQRVSESWSMNVDLRSQRLRDHGYLVFKLDNRGAARRGLAFEGALRHDMGNVEVQDQVAGVNWLVEQGLTDKDRVAIYGWSYGGYMSAMALARAPETFRVAVSGAPVTHWDGYDTHYTERYMGLPQENVDGYEVSAVMAHLDGMTDEHELLLVHGLIDENVHFRHTARLINALIAAGKDYTLQLYPDERHMPRKLADRVYMEKRIFEYLRREL</sequence>
<organism evidence="4 5">
    <name type="scientific">Plesiocystis pacifica SIR-1</name>
    <dbReference type="NCBI Taxonomy" id="391625"/>
    <lineage>
        <taxon>Bacteria</taxon>
        <taxon>Pseudomonadati</taxon>
        <taxon>Myxococcota</taxon>
        <taxon>Polyangia</taxon>
        <taxon>Nannocystales</taxon>
        <taxon>Nannocystaceae</taxon>
        <taxon>Plesiocystis</taxon>
    </lineage>
</organism>
<accession>A6GBC3</accession>
<dbReference type="AlphaFoldDB" id="A6GBC3"/>
<reference evidence="4 5" key="1">
    <citation type="submission" date="2007-06" db="EMBL/GenBank/DDBJ databases">
        <authorList>
            <person name="Shimkets L."/>
            <person name="Ferriera S."/>
            <person name="Johnson J."/>
            <person name="Kravitz S."/>
            <person name="Beeson K."/>
            <person name="Sutton G."/>
            <person name="Rogers Y.-H."/>
            <person name="Friedman R."/>
            <person name="Frazier M."/>
            <person name="Venter J.C."/>
        </authorList>
    </citation>
    <scope>NUCLEOTIDE SEQUENCE [LARGE SCALE GENOMIC DNA]</scope>
    <source>
        <strain evidence="4 5">SIR-1</strain>
    </source>
</reference>